<dbReference type="PROSITE" id="PS50878">
    <property type="entry name" value="RT_POL"/>
    <property type="match status" value="1"/>
</dbReference>
<dbReference type="InterPro" id="IPR000477">
    <property type="entry name" value="RT_dom"/>
</dbReference>
<comment type="caution">
    <text evidence="2">The sequence shown here is derived from an EMBL/GenBank/DDBJ whole genome shotgun (WGS) entry which is preliminary data.</text>
</comment>
<dbReference type="Proteomes" id="UP000186922">
    <property type="component" value="Unassembled WGS sequence"/>
</dbReference>
<feature type="domain" description="Reverse transcriptase" evidence="1">
    <location>
        <begin position="39"/>
        <end position="291"/>
    </location>
</feature>
<dbReference type="OrthoDB" id="10063195at2759"/>
<reference evidence="2 3" key="1">
    <citation type="journal article" date="2016" name="Nat. Commun.">
        <title>Extremotolerant tardigrade genome and improved radiotolerance of human cultured cells by tardigrade-unique protein.</title>
        <authorList>
            <person name="Hashimoto T."/>
            <person name="Horikawa D.D."/>
            <person name="Saito Y."/>
            <person name="Kuwahara H."/>
            <person name="Kozuka-Hata H."/>
            <person name="Shin-I T."/>
            <person name="Minakuchi Y."/>
            <person name="Ohishi K."/>
            <person name="Motoyama A."/>
            <person name="Aizu T."/>
            <person name="Enomoto A."/>
            <person name="Kondo K."/>
            <person name="Tanaka S."/>
            <person name="Hara Y."/>
            <person name="Koshikawa S."/>
            <person name="Sagara H."/>
            <person name="Miura T."/>
            <person name="Yokobori S."/>
            <person name="Miyagawa K."/>
            <person name="Suzuki Y."/>
            <person name="Kubo T."/>
            <person name="Oyama M."/>
            <person name="Kohara Y."/>
            <person name="Fujiyama A."/>
            <person name="Arakawa K."/>
            <person name="Katayama T."/>
            <person name="Toyoda A."/>
            <person name="Kunieda T."/>
        </authorList>
    </citation>
    <scope>NUCLEOTIDE SEQUENCE [LARGE SCALE GENOMIC DNA]</scope>
    <source>
        <strain evidence="2 3">YOKOZUNA-1</strain>
    </source>
</reference>
<name>A0A1D1VCE0_RAMVA</name>
<dbReference type="PANTHER" id="PTHR19446">
    <property type="entry name" value="REVERSE TRANSCRIPTASES"/>
    <property type="match status" value="1"/>
</dbReference>
<gene>
    <name evidence="2" type="primary">RvY_10329-1</name>
    <name evidence="2" type="synonym">RvY_10329.1</name>
    <name evidence="2" type="ORF">RvY_10329</name>
</gene>
<evidence type="ECO:0000313" key="3">
    <source>
        <dbReference type="Proteomes" id="UP000186922"/>
    </source>
</evidence>
<sequence>MKALNGLRMDAAAGPDKVSVKMLKDVDKHGEIMASVASVCCINEKFPEVLQNARTVLLLKKGDPKKMTNWRGISIRSAIRRCISKALCHRLNMYVDLSEHQKDFRRLPGLLENVARLQGILTASVEEERGVSVAFLDISKAFDNVGHEHVEKTLSSFAIAENLRRAIGAMYSGMTARVEVGGEVTGAVPVKRGVLKGDPLSPLLLNLTINFLLHELNDFDLKKALGLNVNDILALSAFAFADDLVIARKNRAASRRLSRGFCTWFVVWRTWCDFEGWLIVVTFPWYQSIDY</sequence>
<keyword evidence="3" id="KW-1185">Reference proteome</keyword>
<proteinExistence type="predicted"/>
<protein>
    <recommendedName>
        <fullName evidence="1">Reverse transcriptase domain-containing protein</fullName>
    </recommendedName>
</protein>
<dbReference type="EMBL" id="BDGG01000005">
    <property type="protein sequence ID" value="GAU99304.1"/>
    <property type="molecule type" value="Genomic_DNA"/>
</dbReference>
<dbReference type="AlphaFoldDB" id="A0A1D1VCE0"/>
<dbReference type="STRING" id="947166.A0A1D1VCE0"/>
<evidence type="ECO:0000259" key="1">
    <source>
        <dbReference type="PROSITE" id="PS50878"/>
    </source>
</evidence>
<dbReference type="Pfam" id="PF00078">
    <property type="entry name" value="RVT_1"/>
    <property type="match status" value="1"/>
</dbReference>
<evidence type="ECO:0000313" key="2">
    <source>
        <dbReference type="EMBL" id="GAU99304.1"/>
    </source>
</evidence>
<dbReference type="CDD" id="cd01650">
    <property type="entry name" value="RT_nLTR_like"/>
    <property type="match status" value="1"/>
</dbReference>
<accession>A0A1D1VCE0</accession>
<organism evidence="2 3">
    <name type="scientific">Ramazzottius varieornatus</name>
    <name type="common">Water bear</name>
    <name type="synonym">Tardigrade</name>
    <dbReference type="NCBI Taxonomy" id="947166"/>
    <lineage>
        <taxon>Eukaryota</taxon>
        <taxon>Metazoa</taxon>
        <taxon>Ecdysozoa</taxon>
        <taxon>Tardigrada</taxon>
        <taxon>Eutardigrada</taxon>
        <taxon>Parachela</taxon>
        <taxon>Hypsibioidea</taxon>
        <taxon>Ramazzottiidae</taxon>
        <taxon>Ramazzottius</taxon>
    </lineage>
</organism>